<evidence type="ECO:0000256" key="5">
    <source>
        <dbReference type="ARBA" id="ARBA00051722"/>
    </source>
</evidence>
<dbReference type="OrthoDB" id="9784339at2"/>
<evidence type="ECO:0000256" key="2">
    <source>
        <dbReference type="ARBA" id="ARBA00013064"/>
    </source>
</evidence>
<dbReference type="InParanoid" id="Q7NGJ5"/>
<dbReference type="PhylomeDB" id="Q7NGJ5"/>
<dbReference type="GO" id="GO:0004725">
    <property type="term" value="F:protein tyrosine phosphatase activity"/>
    <property type="evidence" value="ECO:0000318"/>
    <property type="project" value="GO_Central"/>
</dbReference>
<evidence type="ECO:0000313" key="9">
    <source>
        <dbReference type="Proteomes" id="UP000000557"/>
    </source>
</evidence>
<accession>Q7NGJ5</accession>
<feature type="active site" description="Nucleophile" evidence="6">
    <location>
        <position position="9"/>
    </location>
</feature>
<keyword evidence="9" id="KW-1185">Reference proteome</keyword>
<dbReference type="EMBL" id="BA000045">
    <property type="protein sequence ID" value="BAC91115.1"/>
    <property type="molecule type" value="Genomic_DNA"/>
</dbReference>
<dbReference type="STRING" id="251221.gene:10760681"/>
<evidence type="ECO:0000256" key="1">
    <source>
        <dbReference type="ARBA" id="ARBA00011063"/>
    </source>
</evidence>
<dbReference type="FunCoup" id="Q7NGJ5">
    <property type="interactions" value="283"/>
</dbReference>
<sequence length="162" mass="18046">MDEKLLFVCMGNICRSPAAEGIMVYLLEKAGLGGQVVCDSAGTIAYHVGEPPDRRMRAAATRRGIALRGTARKFSPADFDHFDRILVMDRANYEDILDLDPSGRRRPKVKLVCEYCRVYPDREVPDPYYGGDAGFEHVLDLLLDACSGLLDAIRSGHVDRNR</sequence>
<feature type="active site" description="Proton donor" evidence="6">
    <location>
        <position position="126"/>
    </location>
</feature>
<feature type="domain" description="Phosphotyrosine protein phosphatase I" evidence="7">
    <location>
        <begin position="3"/>
        <end position="152"/>
    </location>
</feature>
<dbReference type="CDD" id="cd16343">
    <property type="entry name" value="LMWPTP"/>
    <property type="match status" value="1"/>
</dbReference>
<dbReference type="RefSeq" id="WP_011143166.1">
    <property type="nucleotide sequence ID" value="NC_005125.1"/>
</dbReference>
<evidence type="ECO:0000256" key="6">
    <source>
        <dbReference type="PIRSR" id="PIRSR617867-1"/>
    </source>
</evidence>
<dbReference type="SUPFAM" id="SSF52788">
    <property type="entry name" value="Phosphotyrosine protein phosphatases I"/>
    <property type="match status" value="1"/>
</dbReference>
<dbReference type="InterPro" id="IPR017867">
    <property type="entry name" value="Tyr_phospatase_low_mol_wt"/>
</dbReference>
<dbReference type="KEGG" id="gvi:gll3174"/>
<dbReference type="EC" id="3.1.3.48" evidence="2"/>
<dbReference type="InterPro" id="IPR023485">
    <property type="entry name" value="Ptyr_pPase"/>
</dbReference>
<dbReference type="InterPro" id="IPR036196">
    <property type="entry name" value="Ptyr_pPase_sf"/>
</dbReference>
<proteinExistence type="inferred from homology"/>
<dbReference type="PANTHER" id="PTHR47439">
    <property type="entry name" value="LOW MOLECULAR WEIGHT PHOSPHOTYROSINE PROTEIN PHOSPHATASE-RELATED"/>
    <property type="match status" value="1"/>
</dbReference>
<name>Q7NGJ5_GLOVI</name>
<dbReference type="AlphaFoldDB" id="Q7NGJ5"/>
<dbReference type="EnsemblBacteria" id="BAC91115">
    <property type="protein sequence ID" value="BAC91115"/>
    <property type="gene ID" value="BAC91115"/>
</dbReference>
<evidence type="ECO:0000313" key="8">
    <source>
        <dbReference type="EMBL" id="BAC91115.1"/>
    </source>
</evidence>
<organism evidence="8 9">
    <name type="scientific">Gloeobacter violaceus (strain ATCC 29082 / PCC 7421)</name>
    <dbReference type="NCBI Taxonomy" id="251221"/>
    <lineage>
        <taxon>Bacteria</taxon>
        <taxon>Bacillati</taxon>
        <taxon>Cyanobacteriota</taxon>
        <taxon>Cyanophyceae</taxon>
        <taxon>Gloeobacterales</taxon>
        <taxon>Gloeobacteraceae</taxon>
        <taxon>Gloeobacter</taxon>
    </lineage>
</organism>
<dbReference type="PATRIC" id="fig|251221.4.peg.3204"/>
<dbReference type="eggNOG" id="COG0394">
    <property type="taxonomic scope" value="Bacteria"/>
</dbReference>
<dbReference type="PRINTS" id="PR00719">
    <property type="entry name" value="LMWPTPASE"/>
</dbReference>
<dbReference type="FunFam" id="3.40.50.2300:FF:000113">
    <property type="entry name" value="Low molecular weight protein-tyrosine-phosphatase"/>
    <property type="match status" value="1"/>
</dbReference>
<evidence type="ECO:0000259" key="7">
    <source>
        <dbReference type="SMART" id="SM00226"/>
    </source>
</evidence>
<dbReference type="PANTHER" id="PTHR47439:SF1">
    <property type="entry name" value="ACID PHOSPHATASE"/>
    <property type="match status" value="1"/>
</dbReference>
<evidence type="ECO:0000256" key="3">
    <source>
        <dbReference type="ARBA" id="ARBA00022801"/>
    </source>
</evidence>
<keyword evidence="3 8" id="KW-0378">Hydrolase</keyword>
<dbReference type="Pfam" id="PF01451">
    <property type="entry name" value="LMWPc"/>
    <property type="match status" value="1"/>
</dbReference>
<keyword evidence="4" id="KW-0904">Protein phosphatase</keyword>
<reference evidence="8 9" key="2">
    <citation type="journal article" date="2003" name="DNA Res.">
        <title>Complete genome structure of Gloeobacter violaceus PCC 7421, a cyanobacterium that lacks thylakoids (supplement).</title>
        <authorList>
            <person name="Nakamura Y."/>
            <person name="Kaneko T."/>
            <person name="Sato S."/>
            <person name="Mimuro M."/>
            <person name="Miyashita H."/>
            <person name="Tsuchiya T."/>
            <person name="Sasamoto S."/>
            <person name="Watanabe A."/>
            <person name="Kawashima K."/>
            <person name="Kishida Y."/>
            <person name="Kiyokawa C."/>
            <person name="Kohara M."/>
            <person name="Matsumoto M."/>
            <person name="Matsuno A."/>
            <person name="Nakazaki N."/>
            <person name="Shimpo S."/>
            <person name="Takeuchi C."/>
            <person name="Yamada M."/>
            <person name="Tabata S."/>
        </authorList>
    </citation>
    <scope>NUCLEOTIDE SEQUENCE [LARGE SCALE GENOMIC DNA]</scope>
    <source>
        <strain evidence="9">ATCC 29082 / PCC 7421</strain>
    </source>
</reference>
<reference evidence="8 9" key="1">
    <citation type="journal article" date="2003" name="DNA Res.">
        <title>Complete genome structure of Gloeobacter violaceus PCC 7421, a cyanobacterium that lacks thylakoids.</title>
        <authorList>
            <person name="Nakamura Y."/>
            <person name="Kaneko T."/>
            <person name="Sato S."/>
            <person name="Mimuro M."/>
            <person name="Miyashita H."/>
            <person name="Tsuchiya T."/>
            <person name="Sasamoto S."/>
            <person name="Watanabe A."/>
            <person name="Kawashima K."/>
            <person name="Kishida Y."/>
            <person name="Kiyokawa C."/>
            <person name="Kohara M."/>
            <person name="Matsumoto M."/>
            <person name="Matsuno A."/>
            <person name="Nakazaki N."/>
            <person name="Shimpo S."/>
            <person name="Takeuchi C."/>
            <person name="Yamada M."/>
            <person name="Tabata S."/>
        </authorList>
    </citation>
    <scope>NUCLEOTIDE SEQUENCE [LARGE SCALE GENOMIC DNA]</scope>
    <source>
        <strain evidence="9">ATCC 29082 / PCC 7421</strain>
    </source>
</reference>
<dbReference type="Gene3D" id="3.40.50.2300">
    <property type="match status" value="1"/>
</dbReference>
<gene>
    <name evidence="8" type="ordered locus">gll3174</name>
</gene>
<evidence type="ECO:0000256" key="4">
    <source>
        <dbReference type="ARBA" id="ARBA00022912"/>
    </source>
</evidence>
<protein>
    <recommendedName>
        <fullName evidence="2">protein-tyrosine-phosphatase</fullName>
        <ecNumber evidence="2">3.1.3.48</ecNumber>
    </recommendedName>
</protein>
<dbReference type="HOGENOM" id="CLU_071415_2_2_3"/>
<dbReference type="SMART" id="SM00226">
    <property type="entry name" value="LMWPc"/>
    <property type="match status" value="1"/>
</dbReference>
<comment type="catalytic activity">
    <reaction evidence="5">
        <text>O-phospho-L-tyrosyl-[protein] + H2O = L-tyrosyl-[protein] + phosphate</text>
        <dbReference type="Rhea" id="RHEA:10684"/>
        <dbReference type="Rhea" id="RHEA-COMP:10136"/>
        <dbReference type="Rhea" id="RHEA-COMP:20101"/>
        <dbReference type="ChEBI" id="CHEBI:15377"/>
        <dbReference type="ChEBI" id="CHEBI:43474"/>
        <dbReference type="ChEBI" id="CHEBI:46858"/>
        <dbReference type="ChEBI" id="CHEBI:61978"/>
        <dbReference type="EC" id="3.1.3.48"/>
    </reaction>
</comment>
<dbReference type="Proteomes" id="UP000000557">
    <property type="component" value="Chromosome"/>
</dbReference>
<comment type="similarity">
    <text evidence="1">Belongs to the low molecular weight phosphotyrosine protein phosphatase family.</text>
</comment>
<dbReference type="InterPro" id="IPR052995">
    <property type="entry name" value="LMW-PTP"/>
</dbReference>
<feature type="active site" evidence="6">
    <location>
        <position position="15"/>
    </location>
</feature>